<sequence>MPFTQTILDVAAEDGRRPAIVGAEERLTYSELVTDSARVYAAAYQLHNVQDHPPEPAAETTGIPITAVSLTSAFHTSRIIAGLAGFRAVSATIDPRWPLDHQVSVIATTGIGVVISDSSELAAALESAQWAGTIITLADFQHLENTATGTEQPTRRDGAEPFLMMFSSGTTADPKAFLKTRQQYRDNYAVSSAHLEPLPGAATLAPGPVSYSLTLYALIECLASGGSCHVADGFDPIDAGRRIEAEAITRVVVVPAVLQALAGAARRDPERFAALELVVTGGANLSATIRSTFAAAVPDARLVSYYGAAEIGFIGDSRAGDGTLITIYDGIRVSIRDTDGHELPDGELGTVWIWARACSEGYVTATTDAVLVGSDGWATVHDQGRIIDGRLSLAGRAGDIVITGGHKVALPEVERAFETMPGLGEVCAVALPSRQLGTLVALVIEGDAPTKGELLAHAREHLAPQFVPRRWYTVPRLERTVGGKIRREATAQWISEEEGGNRL</sequence>
<evidence type="ECO:0000259" key="4">
    <source>
        <dbReference type="Pfam" id="PF13193"/>
    </source>
</evidence>
<dbReference type="RefSeq" id="WP_183358840.1">
    <property type="nucleotide sequence ID" value="NZ_BAABKR010000003.1"/>
</dbReference>
<dbReference type="InterPro" id="IPR045851">
    <property type="entry name" value="AMP-bd_C_sf"/>
</dbReference>
<comment type="caution">
    <text evidence="5">The sequence shown here is derived from an EMBL/GenBank/DDBJ whole genome shotgun (WGS) entry which is preliminary data.</text>
</comment>
<proteinExistence type="inferred from homology"/>
<reference evidence="5 6" key="1">
    <citation type="submission" date="2020-08" db="EMBL/GenBank/DDBJ databases">
        <title>Sequencing the genomes of 1000 actinobacteria strains.</title>
        <authorList>
            <person name="Klenk H.-P."/>
        </authorList>
    </citation>
    <scope>NUCLEOTIDE SEQUENCE [LARGE SCALE GENOMIC DNA]</scope>
    <source>
        <strain evidence="5 6">DSM 28238</strain>
    </source>
</reference>
<organism evidence="5 6">
    <name type="scientific">Garicola koreensis</name>
    <dbReference type="NCBI Taxonomy" id="1262554"/>
    <lineage>
        <taxon>Bacteria</taxon>
        <taxon>Bacillati</taxon>
        <taxon>Actinomycetota</taxon>
        <taxon>Actinomycetes</taxon>
        <taxon>Micrococcales</taxon>
        <taxon>Micrococcaceae</taxon>
        <taxon>Garicola</taxon>
    </lineage>
</organism>
<dbReference type="GO" id="GO:0031956">
    <property type="term" value="F:medium-chain fatty acid-CoA ligase activity"/>
    <property type="evidence" value="ECO:0007669"/>
    <property type="project" value="TreeGrafter"/>
</dbReference>
<dbReference type="AlphaFoldDB" id="A0A7W5TTM2"/>
<dbReference type="PANTHER" id="PTHR43201">
    <property type="entry name" value="ACYL-COA SYNTHETASE"/>
    <property type="match status" value="1"/>
</dbReference>
<dbReference type="CDD" id="cd04433">
    <property type="entry name" value="AFD_class_I"/>
    <property type="match status" value="1"/>
</dbReference>
<evidence type="ECO:0000256" key="1">
    <source>
        <dbReference type="ARBA" id="ARBA00006432"/>
    </source>
</evidence>
<dbReference type="Pfam" id="PF00501">
    <property type="entry name" value="AMP-binding"/>
    <property type="match status" value="1"/>
</dbReference>
<dbReference type="GO" id="GO:0006631">
    <property type="term" value="P:fatty acid metabolic process"/>
    <property type="evidence" value="ECO:0007669"/>
    <property type="project" value="TreeGrafter"/>
</dbReference>
<protein>
    <submittedName>
        <fullName evidence="5">Acyl-coenzyme A synthetase/AMP-(Fatty) acid ligase</fullName>
    </submittedName>
</protein>
<dbReference type="EMBL" id="JACIBT010000020">
    <property type="protein sequence ID" value="MBB3668457.1"/>
    <property type="molecule type" value="Genomic_DNA"/>
</dbReference>
<dbReference type="InterPro" id="IPR000873">
    <property type="entry name" value="AMP-dep_synth/lig_dom"/>
</dbReference>
<dbReference type="InterPro" id="IPR042099">
    <property type="entry name" value="ANL_N_sf"/>
</dbReference>
<gene>
    <name evidence="5" type="ORF">FHX47_002093</name>
</gene>
<accession>A0A7W5TTM2</accession>
<evidence type="ECO:0000313" key="6">
    <source>
        <dbReference type="Proteomes" id="UP000547528"/>
    </source>
</evidence>
<evidence type="ECO:0000256" key="2">
    <source>
        <dbReference type="ARBA" id="ARBA00022598"/>
    </source>
</evidence>
<keyword evidence="2 5" id="KW-0436">Ligase</keyword>
<dbReference type="InterPro" id="IPR025110">
    <property type="entry name" value="AMP-bd_C"/>
</dbReference>
<comment type="similarity">
    <text evidence="1">Belongs to the ATP-dependent AMP-binding enzyme family.</text>
</comment>
<dbReference type="Pfam" id="PF13193">
    <property type="entry name" value="AMP-binding_C"/>
    <property type="match status" value="1"/>
</dbReference>
<evidence type="ECO:0000313" key="5">
    <source>
        <dbReference type="EMBL" id="MBB3668457.1"/>
    </source>
</evidence>
<feature type="domain" description="AMP-binding enzyme C-terminal" evidence="4">
    <location>
        <begin position="412"/>
        <end position="484"/>
    </location>
</feature>
<dbReference type="Gene3D" id="3.30.300.30">
    <property type="match status" value="1"/>
</dbReference>
<name>A0A7W5TTM2_9MICC</name>
<evidence type="ECO:0000259" key="3">
    <source>
        <dbReference type="Pfam" id="PF00501"/>
    </source>
</evidence>
<feature type="domain" description="AMP-dependent synthetase/ligase" evidence="3">
    <location>
        <begin position="11"/>
        <end position="362"/>
    </location>
</feature>
<dbReference type="Proteomes" id="UP000547528">
    <property type="component" value="Unassembled WGS sequence"/>
</dbReference>
<dbReference type="PANTHER" id="PTHR43201:SF5">
    <property type="entry name" value="MEDIUM-CHAIN ACYL-COA LIGASE ACSF2, MITOCHONDRIAL"/>
    <property type="match status" value="1"/>
</dbReference>
<dbReference type="Gene3D" id="3.40.50.12780">
    <property type="entry name" value="N-terminal domain of ligase-like"/>
    <property type="match status" value="1"/>
</dbReference>
<dbReference type="SUPFAM" id="SSF56801">
    <property type="entry name" value="Acetyl-CoA synthetase-like"/>
    <property type="match status" value="1"/>
</dbReference>
<keyword evidence="6" id="KW-1185">Reference proteome</keyword>